<dbReference type="PANTHER" id="PTHR46211">
    <property type="entry name" value="GLYCEROPHOSPHORYL DIESTER PHOSPHODIESTERASE"/>
    <property type="match status" value="1"/>
</dbReference>
<dbReference type="Gene3D" id="3.20.20.190">
    <property type="entry name" value="Phosphatidylinositol (PI) phosphodiesterase"/>
    <property type="match status" value="1"/>
</dbReference>
<keyword evidence="2" id="KW-1185">Reference proteome</keyword>
<protein>
    <recommendedName>
        <fullName evidence="3">Glycerophosphodiester phosphodiesterase</fullName>
    </recommendedName>
</protein>
<accession>A0A919PZZ0</accession>
<evidence type="ECO:0008006" key="3">
    <source>
        <dbReference type="Google" id="ProtNLM"/>
    </source>
</evidence>
<gene>
    <name evidence="1" type="ORF">Dsi01nite_098590</name>
</gene>
<dbReference type="EMBL" id="BONQ01000162">
    <property type="protein sequence ID" value="GIG51818.1"/>
    <property type="molecule type" value="Genomic_DNA"/>
</dbReference>
<dbReference type="AlphaFoldDB" id="A0A919PZZ0"/>
<dbReference type="Proteomes" id="UP000660611">
    <property type="component" value="Unassembled WGS sequence"/>
</dbReference>
<dbReference type="CDD" id="cd08556">
    <property type="entry name" value="GDPD"/>
    <property type="match status" value="1"/>
</dbReference>
<comment type="caution">
    <text evidence="1">The sequence shown here is derived from an EMBL/GenBank/DDBJ whole genome shotgun (WGS) entry which is preliminary data.</text>
</comment>
<dbReference type="GO" id="GO:0008081">
    <property type="term" value="F:phosphoric diester hydrolase activity"/>
    <property type="evidence" value="ECO:0007669"/>
    <property type="project" value="InterPro"/>
</dbReference>
<evidence type="ECO:0000313" key="2">
    <source>
        <dbReference type="Proteomes" id="UP000660611"/>
    </source>
</evidence>
<sequence length="223" mass="24812">MKYLSGYRDCVIRIAHRAGNTLADLRDALDAGVDLVEADVRLYRGALEMRHAKALGRRLLWEPWRDVTRRRDVPVPLLAEILTTAAGDSRLMLDLKGPWQAVAPRTAEVLREVAPGVPVTVCTRDWGMLAAFEDQPHIRRVYSAGSRRQLEQVRQLVKRQRVDGLSIRLSLLTAAVVAELHQNTDLIMAWSVDTEAELAQARAVGVSGIISKNLPLLRSLTPA</sequence>
<organism evidence="1 2">
    <name type="scientific">Dactylosporangium siamense</name>
    <dbReference type="NCBI Taxonomy" id="685454"/>
    <lineage>
        <taxon>Bacteria</taxon>
        <taxon>Bacillati</taxon>
        <taxon>Actinomycetota</taxon>
        <taxon>Actinomycetes</taxon>
        <taxon>Micromonosporales</taxon>
        <taxon>Micromonosporaceae</taxon>
        <taxon>Dactylosporangium</taxon>
    </lineage>
</organism>
<name>A0A919PZZ0_9ACTN</name>
<dbReference type="InterPro" id="IPR017946">
    <property type="entry name" value="PLC-like_Pdiesterase_TIM-brl"/>
</dbReference>
<evidence type="ECO:0000313" key="1">
    <source>
        <dbReference type="EMBL" id="GIG51818.1"/>
    </source>
</evidence>
<dbReference type="GO" id="GO:0006629">
    <property type="term" value="P:lipid metabolic process"/>
    <property type="evidence" value="ECO:0007669"/>
    <property type="project" value="InterPro"/>
</dbReference>
<reference evidence="1" key="1">
    <citation type="submission" date="2021-01" db="EMBL/GenBank/DDBJ databases">
        <title>Whole genome shotgun sequence of Dactylosporangium siamense NBRC 106093.</title>
        <authorList>
            <person name="Komaki H."/>
            <person name="Tamura T."/>
        </authorList>
    </citation>
    <scope>NUCLEOTIDE SEQUENCE</scope>
    <source>
        <strain evidence="1">NBRC 106093</strain>
    </source>
</reference>
<dbReference type="PANTHER" id="PTHR46211:SF1">
    <property type="entry name" value="GLYCEROPHOSPHODIESTER PHOSPHODIESTERASE, CYTOPLASMIC"/>
    <property type="match status" value="1"/>
</dbReference>
<proteinExistence type="predicted"/>
<dbReference type="SUPFAM" id="SSF51695">
    <property type="entry name" value="PLC-like phosphodiesterases"/>
    <property type="match status" value="1"/>
</dbReference>